<organism evidence="3 4">
    <name type="scientific">Mycolicibacterium fluoranthenivorans</name>
    <dbReference type="NCBI Taxonomy" id="258505"/>
    <lineage>
        <taxon>Bacteria</taxon>
        <taxon>Bacillati</taxon>
        <taxon>Actinomycetota</taxon>
        <taxon>Actinomycetes</taxon>
        <taxon>Mycobacteriales</taxon>
        <taxon>Mycobacteriaceae</taxon>
        <taxon>Mycolicibacterium</taxon>
    </lineage>
</organism>
<accession>A0A1G4WRE1</accession>
<keyword evidence="2" id="KW-0472">Membrane</keyword>
<evidence type="ECO:0000313" key="3">
    <source>
        <dbReference type="EMBL" id="SCX28007.1"/>
    </source>
</evidence>
<evidence type="ECO:0000313" key="4">
    <source>
        <dbReference type="Proteomes" id="UP000199707"/>
    </source>
</evidence>
<feature type="region of interest" description="Disordered" evidence="1">
    <location>
        <begin position="44"/>
        <end position="70"/>
    </location>
</feature>
<gene>
    <name evidence="3" type="ORF">SAMN02799620_04490</name>
</gene>
<evidence type="ECO:0008006" key="5">
    <source>
        <dbReference type="Google" id="ProtNLM"/>
    </source>
</evidence>
<evidence type="ECO:0000256" key="2">
    <source>
        <dbReference type="SAM" id="Phobius"/>
    </source>
</evidence>
<dbReference type="AlphaFoldDB" id="A0A1G4WRE1"/>
<dbReference type="STRING" id="1502745.SAMN02799620_04490"/>
<evidence type="ECO:0000256" key="1">
    <source>
        <dbReference type="SAM" id="MobiDB-lite"/>
    </source>
</evidence>
<dbReference type="EMBL" id="FMUB01000009">
    <property type="protein sequence ID" value="SCX28007.1"/>
    <property type="molecule type" value="Genomic_DNA"/>
</dbReference>
<dbReference type="Proteomes" id="UP000199707">
    <property type="component" value="Unassembled WGS sequence"/>
</dbReference>
<reference evidence="4" key="1">
    <citation type="submission" date="2016-10" db="EMBL/GenBank/DDBJ databases">
        <authorList>
            <person name="Varghese N."/>
            <person name="Submissions S."/>
        </authorList>
    </citation>
    <scope>NUCLEOTIDE SEQUENCE [LARGE SCALE GENOMIC DNA]</scope>
    <source>
        <strain evidence="4">UNC267MFSha1.1M11</strain>
    </source>
</reference>
<protein>
    <recommendedName>
        <fullName evidence="5">DUF4352 domain-containing protein</fullName>
    </recommendedName>
</protein>
<feature type="transmembrane region" description="Helical" evidence="2">
    <location>
        <begin position="12"/>
        <end position="32"/>
    </location>
</feature>
<proteinExistence type="predicted"/>
<dbReference type="RefSeq" id="WP_139170102.1">
    <property type="nucleotide sequence ID" value="NZ_FMUB01000009.1"/>
</dbReference>
<sequence>MNSQDAWNSVEIAKLVASLLTPVVVALLGFLLSRRLSAQEQRERAAQSLRESQDRERREEREAEAKEHEDEVLRRKYPHIELTLECEFLGERQGWHLVTFSIVANNVGQVRHEFGYINFRLRGIKHNAPFNFFKDTPRVTFPEKILAKTNVKPPQWNYAFIEPGVTQRIPVTTRVSADCSHVMAQVEVEYDPHSPHTAEAVFAVPGRGAYRSPNA</sequence>
<keyword evidence="2" id="KW-0812">Transmembrane</keyword>
<name>A0A1G4WRE1_9MYCO</name>
<keyword evidence="2" id="KW-1133">Transmembrane helix</keyword>